<evidence type="ECO:0000313" key="1">
    <source>
        <dbReference type="EMBL" id="CAG6515212.1"/>
    </source>
</evidence>
<sequence>MGSDTKISKAELFIQNLNASNAKKLALLMVLGFTLYHGFLHLRYGNDSCKWLLSDGRFKGDKEWQPFGCMLHKYTETFQACTGDCGKVTASVSILGMKVS</sequence>
<reference evidence="1" key="1">
    <citation type="submission" date="2021-05" db="EMBL/GenBank/DDBJ databases">
        <authorList>
            <person name="Alioto T."/>
            <person name="Alioto T."/>
            <person name="Gomez Garrido J."/>
        </authorList>
    </citation>
    <scope>NUCLEOTIDE SEQUENCE</scope>
</reference>
<accession>A0A8D8DS90</accession>
<dbReference type="EMBL" id="HBUE01276693">
    <property type="protein sequence ID" value="CAG6566713.1"/>
    <property type="molecule type" value="Transcribed_RNA"/>
</dbReference>
<dbReference type="EMBL" id="HBUE01171243">
    <property type="protein sequence ID" value="CAG6515212.1"/>
    <property type="molecule type" value="Transcribed_RNA"/>
</dbReference>
<organism evidence="1">
    <name type="scientific">Culex pipiens</name>
    <name type="common">House mosquito</name>
    <dbReference type="NCBI Taxonomy" id="7175"/>
    <lineage>
        <taxon>Eukaryota</taxon>
        <taxon>Metazoa</taxon>
        <taxon>Ecdysozoa</taxon>
        <taxon>Arthropoda</taxon>
        <taxon>Hexapoda</taxon>
        <taxon>Insecta</taxon>
        <taxon>Pterygota</taxon>
        <taxon>Neoptera</taxon>
        <taxon>Endopterygota</taxon>
        <taxon>Diptera</taxon>
        <taxon>Nematocera</taxon>
        <taxon>Culicoidea</taxon>
        <taxon>Culicidae</taxon>
        <taxon>Culicinae</taxon>
        <taxon>Culicini</taxon>
        <taxon>Culex</taxon>
        <taxon>Culex</taxon>
    </lineage>
</organism>
<protein>
    <submittedName>
        <fullName evidence="1">CAS1 domain-containing protein 1</fullName>
    </submittedName>
</protein>
<proteinExistence type="predicted"/>
<dbReference type="AlphaFoldDB" id="A0A8D8DS90"/>
<name>A0A8D8DS90_CULPI</name>